<dbReference type="InterPro" id="IPR046741">
    <property type="entry name" value="DUF6791"/>
</dbReference>
<accession>A0A6N6MI75</accession>
<dbReference type="NCBIfam" id="NF004805">
    <property type="entry name" value="PRK06153.1-4"/>
    <property type="match status" value="1"/>
</dbReference>
<feature type="domain" description="THIF-type NAD/FAD binding fold" evidence="1">
    <location>
        <begin position="170"/>
        <end position="297"/>
    </location>
</feature>
<dbReference type="NCBIfam" id="NF004804">
    <property type="entry name" value="PRK06153.1-3"/>
    <property type="match status" value="1"/>
</dbReference>
<dbReference type="Proteomes" id="UP000441523">
    <property type="component" value="Unassembled WGS sequence"/>
</dbReference>
<dbReference type="Pfam" id="PF00899">
    <property type="entry name" value="ThiF"/>
    <property type="match status" value="1"/>
</dbReference>
<dbReference type="RefSeq" id="WP_150965716.1">
    <property type="nucleotide sequence ID" value="NZ_VZZJ01000024.1"/>
</dbReference>
<evidence type="ECO:0000259" key="1">
    <source>
        <dbReference type="Pfam" id="PF00899"/>
    </source>
</evidence>
<evidence type="ECO:0000313" key="4">
    <source>
        <dbReference type="Proteomes" id="UP000441523"/>
    </source>
</evidence>
<dbReference type="InterPro" id="IPR000594">
    <property type="entry name" value="ThiF_NAD_FAD-bd"/>
</dbReference>
<evidence type="ECO:0000313" key="3">
    <source>
        <dbReference type="EMBL" id="KAB1070738.1"/>
    </source>
</evidence>
<keyword evidence="3" id="KW-0808">Transferase</keyword>
<dbReference type="Pfam" id="PF20590">
    <property type="entry name" value="DUF6791"/>
    <property type="match status" value="1"/>
</dbReference>
<keyword evidence="4" id="KW-1185">Reference proteome</keyword>
<dbReference type="Gene3D" id="3.40.50.720">
    <property type="entry name" value="NAD(P)-binding Rossmann-like Domain"/>
    <property type="match status" value="1"/>
</dbReference>
<keyword evidence="3" id="KW-0548">Nucleotidyltransferase</keyword>
<proteinExistence type="predicted"/>
<gene>
    <name evidence="3" type="ORF">F6X51_21425</name>
</gene>
<reference evidence="3 4" key="1">
    <citation type="submission" date="2019-09" db="EMBL/GenBank/DDBJ databases">
        <title>YIM 132548 draft genome.</title>
        <authorList>
            <person name="Jiang L."/>
        </authorList>
    </citation>
    <scope>NUCLEOTIDE SEQUENCE [LARGE SCALE GENOMIC DNA]</scope>
    <source>
        <strain evidence="3 4">YIM 132548</strain>
    </source>
</reference>
<dbReference type="EMBL" id="VZZJ01000024">
    <property type="protein sequence ID" value="KAB1070738.1"/>
    <property type="molecule type" value="Genomic_DNA"/>
</dbReference>
<dbReference type="SUPFAM" id="SSF69572">
    <property type="entry name" value="Activating enzymes of the ubiquitin-like proteins"/>
    <property type="match status" value="1"/>
</dbReference>
<name>A0A6N6MI75_9HYPH</name>
<dbReference type="AlphaFoldDB" id="A0A6N6MI75"/>
<dbReference type="GO" id="GO:0016779">
    <property type="term" value="F:nucleotidyltransferase activity"/>
    <property type="evidence" value="ECO:0007669"/>
    <property type="project" value="UniProtKB-KW"/>
</dbReference>
<feature type="domain" description="DUF6791" evidence="2">
    <location>
        <begin position="10"/>
        <end position="159"/>
    </location>
</feature>
<dbReference type="CDD" id="cd01483">
    <property type="entry name" value="E1_enzyme_family"/>
    <property type="match status" value="1"/>
</dbReference>
<dbReference type="InterPro" id="IPR035985">
    <property type="entry name" value="Ubiquitin-activating_enz"/>
</dbReference>
<organism evidence="3 4">
    <name type="scientific">Methylobacterium planeticum</name>
    <dbReference type="NCBI Taxonomy" id="2615211"/>
    <lineage>
        <taxon>Bacteria</taxon>
        <taxon>Pseudomonadati</taxon>
        <taxon>Pseudomonadota</taxon>
        <taxon>Alphaproteobacteria</taxon>
        <taxon>Hyphomicrobiales</taxon>
        <taxon>Methylobacteriaceae</taxon>
        <taxon>Methylobacterium</taxon>
    </lineage>
</organism>
<dbReference type="GO" id="GO:0008641">
    <property type="term" value="F:ubiquitin-like modifier activating enzyme activity"/>
    <property type="evidence" value="ECO:0007669"/>
    <property type="project" value="InterPro"/>
</dbReference>
<evidence type="ECO:0000259" key="2">
    <source>
        <dbReference type="Pfam" id="PF20590"/>
    </source>
</evidence>
<comment type="caution">
    <text evidence="3">The sequence shown here is derived from an EMBL/GenBank/DDBJ whole genome shotgun (WGS) entry which is preliminary data.</text>
</comment>
<protein>
    <submittedName>
        <fullName evidence="3">ThiF family adenylyltransferase</fullName>
    </submittedName>
</protein>
<sequence length="393" mass="42696">MSAQLISRSPDLARLRADGYEVAVIGGYLFLHNVPYVDAQRTIRQGKLVSELTLANDITLMPSNHVAFFIGEYPCDANGAPLSKVVIGSQPFDVGSGPMPAHMLSSKPSTGYPDYHEKMSAYVALIASHAAAIDPGTTARTHRVVESSNPDAPFMYIDTASSRAGVVGVTAKLRGQKIAIIGLGGTGSYILDLVAKTPVAEIHLFDDDVFLQHNGFRAPGAPTLDELRAHEPKVERHQRTYSLMKRGIVAHRVRLTKANAHLLQGMDCVFLSFDAGADKAAIIAALEGFDIPFIDVGMGVDVVDESLLGIVRITSSTPDMRKHVRDKNRIPLGGDGMENMYERNIQIADLNALNASLAVIRWKKLLGFYKDFEGEHFSAYTIDGNHLVNEDAT</sequence>